<evidence type="ECO:0000313" key="1">
    <source>
        <dbReference type="EMBL" id="KAG5604363.1"/>
    </source>
</evidence>
<comment type="caution">
    <text evidence="1">The sequence shown here is derived from an EMBL/GenBank/DDBJ whole genome shotgun (WGS) entry which is preliminary data.</text>
</comment>
<dbReference type="OrthoDB" id="1298065at2759"/>
<name>A0A9J5YUD0_SOLCO</name>
<keyword evidence="2" id="KW-1185">Reference proteome</keyword>
<evidence type="ECO:0000313" key="2">
    <source>
        <dbReference type="Proteomes" id="UP000824120"/>
    </source>
</evidence>
<proteinExistence type="predicted"/>
<sequence length="151" mass="17585">MTSSQNYYGNRLIRGRLQLESTTLSRNHSPNTKFDRKLSIKAGTNGKKAPNVFASARILNLATHIGAGWMKWKLGTALKVKFKVVVRQLCCMAECWSMKNSHIKKMRVAEMRMLRWMYEFTRRDRISNETIQHKVGVALVADKIKEMRPRW</sequence>
<organism evidence="1 2">
    <name type="scientific">Solanum commersonii</name>
    <name type="common">Commerson's wild potato</name>
    <name type="synonym">Commerson's nightshade</name>
    <dbReference type="NCBI Taxonomy" id="4109"/>
    <lineage>
        <taxon>Eukaryota</taxon>
        <taxon>Viridiplantae</taxon>
        <taxon>Streptophyta</taxon>
        <taxon>Embryophyta</taxon>
        <taxon>Tracheophyta</taxon>
        <taxon>Spermatophyta</taxon>
        <taxon>Magnoliopsida</taxon>
        <taxon>eudicotyledons</taxon>
        <taxon>Gunneridae</taxon>
        <taxon>Pentapetalae</taxon>
        <taxon>asterids</taxon>
        <taxon>lamiids</taxon>
        <taxon>Solanales</taxon>
        <taxon>Solanaceae</taxon>
        <taxon>Solanoideae</taxon>
        <taxon>Solaneae</taxon>
        <taxon>Solanum</taxon>
    </lineage>
</organism>
<dbReference type="PANTHER" id="PTHR46238:SF8">
    <property type="entry name" value="ENDONUCLEASE_EXONUCLEASE_PHOSPHATASE DOMAIN-CONTAINING PROTEIN"/>
    <property type="match status" value="1"/>
</dbReference>
<dbReference type="EMBL" id="JACXVP010000005">
    <property type="protein sequence ID" value="KAG5604363.1"/>
    <property type="molecule type" value="Genomic_DNA"/>
</dbReference>
<reference evidence="1 2" key="1">
    <citation type="submission" date="2020-09" db="EMBL/GenBank/DDBJ databases">
        <title>De no assembly of potato wild relative species, Solanum commersonii.</title>
        <authorList>
            <person name="Cho K."/>
        </authorList>
    </citation>
    <scope>NUCLEOTIDE SEQUENCE [LARGE SCALE GENOMIC DNA]</scope>
    <source>
        <strain evidence="1">LZ3.2</strain>
        <tissue evidence="1">Leaf</tissue>
    </source>
</reference>
<accession>A0A9J5YUD0</accession>
<protein>
    <submittedName>
        <fullName evidence="1">Uncharacterized protein</fullName>
    </submittedName>
</protein>
<dbReference type="AlphaFoldDB" id="A0A9J5YUD0"/>
<gene>
    <name evidence="1" type="ORF">H5410_025855</name>
</gene>
<dbReference type="Proteomes" id="UP000824120">
    <property type="component" value="Chromosome 5"/>
</dbReference>
<dbReference type="PANTHER" id="PTHR46238">
    <property type="entry name" value="REVERSE TRANSCRIPTASE DOMAIN-CONTAINING PROTEIN"/>
    <property type="match status" value="1"/>
</dbReference>